<sequence length="101" mass="11099">MPSLSPHFILLPFASADSFFLISVCLLPCVQTSPDLSLRLSAPPQIGRHHTLRNALEIQVCIEHVTARHCYLTIGSDTMNAPMFCPTCDTRDTRDSPASTT</sequence>
<evidence type="ECO:0000313" key="2">
    <source>
        <dbReference type="Proteomes" id="UP000076738"/>
    </source>
</evidence>
<dbReference type="EMBL" id="KV417319">
    <property type="protein sequence ID" value="KZO91710.1"/>
    <property type="molecule type" value="Genomic_DNA"/>
</dbReference>
<dbReference type="Proteomes" id="UP000076738">
    <property type="component" value="Unassembled WGS sequence"/>
</dbReference>
<dbReference type="AlphaFoldDB" id="A0A167HJM1"/>
<accession>A0A167HJM1</accession>
<organism evidence="1 2">
    <name type="scientific">Calocera viscosa (strain TUFC12733)</name>
    <dbReference type="NCBI Taxonomy" id="1330018"/>
    <lineage>
        <taxon>Eukaryota</taxon>
        <taxon>Fungi</taxon>
        <taxon>Dikarya</taxon>
        <taxon>Basidiomycota</taxon>
        <taxon>Agaricomycotina</taxon>
        <taxon>Dacrymycetes</taxon>
        <taxon>Dacrymycetales</taxon>
        <taxon>Dacrymycetaceae</taxon>
        <taxon>Calocera</taxon>
    </lineage>
</organism>
<evidence type="ECO:0000313" key="1">
    <source>
        <dbReference type="EMBL" id="KZO91710.1"/>
    </source>
</evidence>
<gene>
    <name evidence="1" type="ORF">CALVIDRAFT_337670</name>
</gene>
<reference evidence="1 2" key="1">
    <citation type="journal article" date="2016" name="Mol. Biol. Evol.">
        <title>Comparative Genomics of Early-Diverging Mushroom-Forming Fungi Provides Insights into the Origins of Lignocellulose Decay Capabilities.</title>
        <authorList>
            <person name="Nagy L.G."/>
            <person name="Riley R."/>
            <person name="Tritt A."/>
            <person name="Adam C."/>
            <person name="Daum C."/>
            <person name="Floudas D."/>
            <person name="Sun H."/>
            <person name="Yadav J.S."/>
            <person name="Pangilinan J."/>
            <person name="Larsson K.H."/>
            <person name="Matsuura K."/>
            <person name="Barry K."/>
            <person name="Labutti K."/>
            <person name="Kuo R."/>
            <person name="Ohm R.A."/>
            <person name="Bhattacharya S.S."/>
            <person name="Shirouzu T."/>
            <person name="Yoshinaga Y."/>
            <person name="Martin F.M."/>
            <person name="Grigoriev I.V."/>
            <person name="Hibbett D.S."/>
        </authorList>
    </citation>
    <scope>NUCLEOTIDE SEQUENCE [LARGE SCALE GENOMIC DNA]</scope>
    <source>
        <strain evidence="1 2">TUFC12733</strain>
    </source>
</reference>
<keyword evidence="2" id="KW-1185">Reference proteome</keyword>
<proteinExistence type="predicted"/>
<protein>
    <submittedName>
        <fullName evidence="1">Uncharacterized protein</fullName>
    </submittedName>
</protein>
<name>A0A167HJM1_CALVF</name>